<dbReference type="GO" id="GO:0016485">
    <property type="term" value="P:protein processing"/>
    <property type="evidence" value="ECO:0007669"/>
    <property type="project" value="InterPro"/>
</dbReference>
<sequence length="177" mass="19747">METTMQLSSPAHYILSDDNIITAVALKQAQESLLSENIMIASANASNPGLPPSSLMTFLEKNPAISGVFLKDFDSVFVNKFYHSHLDDLSNVNSSAVVAAASLIARTLYILTSGCYKCNVSLVEDLMGCLLDCDPGLVNWCYHERSWSCELEDLNLSKPLCWRYHEPTFIYTLYKIH</sequence>
<dbReference type="PANTHER" id="PTHR21092:SF0">
    <property type="entry name" value="NICASTRIN"/>
    <property type="match status" value="1"/>
</dbReference>
<name>A0A371GCR1_MUCPR</name>
<organism evidence="1 2">
    <name type="scientific">Mucuna pruriens</name>
    <name type="common">Velvet bean</name>
    <name type="synonym">Dolichos pruriens</name>
    <dbReference type="NCBI Taxonomy" id="157652"/>
    <lineage>
        <taxon>Eukaryota</taxon>
        <taxon>Viridiplantae</taxon>
        <taxon>Streptophyta</taxon>
        <taxon>Embryophyta</taxon>
        <taxon>Tracheophyta</taxon>
        <taxon>Spermatophyta</taxon>
        <taxon>Magnoliopsida</taxon>
        <taxon>eudicotyledons</taxon>
        <taxon>Gunneridae</taxon>
        <taxon>Pentapetalae</taxon>
        <taxon>rosids</taxon>
        <taxon>fabids</taxon>
        <taxon>Fabales</taxon>
        <taxon>Fabaceae</taxon>
        <taxon>Papilionoideae</taxon>
        <taxon>50 kb inversion clade</taxon>
        <taxon>NPAAA clade</taxon>
        <taxon>indigoferoid/millettioid clade</taxon>
        <taxon>Phaseoleae</taxon>
        <taxon>Mucuna</taxon>
    </lineage>
</organism>
<dbReference type="Pfam" id="PF05450">
    <property type="entry name" value="Nicastrin"/>
    <property type="match status" value="1"/>
</dbReference>
<protein>
    <submittedName>
        <fullName evidence="1">Nicastrin</fullName>
    </submittedName>
</protein>
<dbReference type="GO" id="GO:0005886">
    <property type="term" value="C:plasma membrane"/>
    <property type="evidence" value="ECO:0007669"/>
    <property type="project" value="TreeGrafter"/>
</dbReference>
<dbReference type="STRING" id="157652.A0A371GCR1"/>
<reference evidence="1" key="1">
    <citation type="submission" date="2018-05" db="EMBL/GenBank/DDBJ databases">
        <title>Draft genome of Mucuna pruriens seed.</title>
        <authorList>
            <person name="Nnadi N.E."/>
            <person name="Vos R."/>
            <person name="Hasami M.H."/>
            <person name="Devisetty U.K."/>
            <person name="Aguiy J.C."/>
        </authorList>
    </citation>
    <scope>NUCLEOTIDE SEQUENCE [LARGE SCALE GENOMIC DNA]</scope>
    <source>
        <strain evidence="1">JCA_2017</strain>
    </source>
</reference>
<dbReference type="InterPro" id="IPR008710">
    <property type="entry name" value="Nicastrin"/>
</dbReference>
<dbReference type="EMBL" id="QJKJ01005979">
    <property type="protein sequence ID" value="RDX88311.1"/>
    <property type="molecule type" value="Genomic_DNA"/>
</dbReference>
<accession>A0A371GCR1</accession>
<proteinExistence type="predicted"/>
<dbReference type="OrthoDB" id="10265862at2759"/>
<comment type="caution">
    <text evidence="1">The sequence shown here is derived from an EMBL/GenBank/DDBJ whole genome shotgun (WGS) entry which is preliminary data.</text>
</comment>
<evidence type="ECO:0000313" key="1">
    <source>
        <dbReference type="EMBL" id="RDX88311.1"/>
    </source>
</evidence>
<dbReference type="Proteomes" id="UP000257109">
    <property type="component" value="Unassembled WGS sequence"/>
</dbReference>
<feature type="non-terminal residue" evidence="1">
    <location>
        <position position="1"/>
    </location>
</feature>
<dbReference type="PANTHER" id="PTHR21092">
    <property type="entry name" value="NICASTRIN"/>
    <property type="match status" value="1"/>
</dbReference>
<evidence type="ECO:0000313" key="2">
    <source>
        <dbReference type="Proteomes" id="UP000257109"/>
    </source>
</evidence>
<dbReference type="AlphaFoldDB" id="A0A371GCR1"/>
<keyword evidence="2" id="KW-1185">Reference proteome</keyword>
<gene>
    <name evidence="1" type="ORF">CR513_30112</name>
</gene>